<feature type="transmembrane region" description="Helical" evidence="8">
    <location>
        <begin position="164"/>
        <end position="185"/>
    </location>
</feature>
<evidence type="ECO:0000256" key="6">
    <source>
        <dbReference type="ARBA" id="ARBA00022989"/>
    </source>
</evidence>
<dbReference type="RefSeq" id="WP_012107325.1">
    <property type="nucleotide sequence ID" value="NC_009712.1"/>
</dbReference>
<dbReference type="GO" id="GO:0140359">
    <property type="term" value="F:ABC-type transporter activity"/>
    <property type="evidence" value="ECO:0007669"/>
    <property type="project" value="InterPro"/>
</dbReference>
<keyword evidence="7 8" id="KW-0472">Membrane</keyword>
<dbReference type="Proteomes" id="UP000002408">
    <property type="component" value="Chromosome"/>
</dbReference>
<dbReference type="GO" id="GO:0015920">
    <property type="term" value="P:lipopolysaccharide transport"/>
    <property type="evidence" value="ECO:0007669"/>
    <property type="project" value="TreeGrafter"/>
</dbReference>
<evidence type="ECO:0000259" key="9">
    <source>
        <dbReference type="PROSITE" id="PS51012"/>
    </source>
</evidence>
<dbReference type="PROSITE" id="PS51012">
    <property type="entry name" value="ABC_TM2"/>
    <property type="match status" value="1"/>
</dbReference>
<evidence type="ECO:0000313" key="10">
    <source>
        <dbReference type="EMBL" id="ABS56277.1"/>
    </source>
</evidence>
<dbReference type="HOGENOM" id="CLU_060703_3_0_2"/>
<dbReference type="Pfam" id="PF01061">
    <property type="entry name" value="ABC2_membrane"/>
    <property type="match status" value="1"/>
</dbReference>
<feature type="transmembrane region" description="Helical" evidence="8">
    <location>
        <begin position="86"/>
        <end position="107"/>
    </location>
</feature>
<keyword evidence="4" id="KW-0997">Cell inner membrane</keyword>
<feature type="transmembrane region" description="Helical" evidence="8">
    <location>
        <begin position="251"/>
        <end position="271"/>
    </location>
</feature>
<reference evidence="11" key="1">
    <citation type="journal article" date="2015" name="Microbiology">
        <title>Genome of Methanoregula boonei 6A8 reveals adaptations to oligotrophic peatland environments.</title>
        <authorList>
            <person name="Braeuer S."/>
            <person name="Cadillo-Quiroz H."/>
            <person name="Kyrpides N."/>
            <person name="Woyke T."/>
            <person name="Goodwin L."/>
            <person name="Detter C."/>
            <person name="Podell S."/>
            <person name="Yavitt J.B."/>
            <person name="Zinder S.H."/>
        </authorList>
    </citation>
    <scope>NUCLEOTIDE SEQUENCE [LARGE SCALE GENOMIC DNA]</scope>
    <source>
        <strain evidence="11">DSM 21154 / JCM 14090 / 6A8</strain>
    </source>
</reference>
<evidence type="ECO:0000256" key="2">
    <source>
        <dbReference type="ARBA" id="ARBA00022448"/>
    </source>
</evidence>
<keyword evidence="2" id="KW-0813">Transport</keyword>
<dbReference type="GO" id="GO:0005886">
    <property type="term" value="C:plasma membrane"/>
    <property type="evidence" value="ECO:0007669"/>
    <property type="project" value="UniProtKB-SubCell"/>
</dbReference>
<keyword evidence="11" id="KW-1185">Reference proteome</keyword>
<evidence type="ECO:0000256" key="8">
    <source>
        <dbReference type="SAM" id="Phobius"/>
    </source>
</evidence>
<evidence type="ECO:0000313" key="11">
    <source>
        <dbReference type="Proteomes" id="UP000002408"/>
    </source>
</evidence>
<dbReference type="STRING" id="456442.Mboo_1761"/>
<dbReference type="GeneID" id="5410826"/>
<organism evidence="10 11">
    <name type="scientific">Methanoregula boonei (strain DSM 21154 / JCM 14090 / 6A8)</name>
    <dbReference type="NCBI Taxonomy" id="456442"/>
    <lineage>
        <taxon>Archaea</taxon>
        <taxon>Methanobacteriati</taxon>
        <taxon>Methanobacteriota</taxon>
        <taxon>Stenosarchaea group</taxon>
        <taxon>Methanomicrobia</taxon>
        <taxon>Methanomicrobiales</taxon>
        <taxon>Methanoregulaceae</taxon>
        <taxon>Methanoregula</taxon>
    </lineage>
</organism>
<feature type="domain" description="ABC transmembrane type-2" evidence="9">
    <location>
        <begin position="55"/>
        <end position="274"/>
    </location>
</feature>
<keyword evidence="3" id="KW-1003">Cell membrane</keyword>
<dbReference type="InterPro" id="IPR013525">
    <property type="entry name" value="ABC2_TM"/>
</dbReference>
<dbReference type="eggNOG" id="arCOG04339">
    <property type="taxonomic scope" value="Archaea"/>
</dbReference>
<evidence type="ECO:0000256" key="3">
    <source>
        <dbReference type="ARBA" id="ARBA00022475"/>
    </source>
</evidence>
<dbReference type="InterPro" id="IPR047817">
    <property type="entry name" value="ABC2_TM_bact-type"/>
</dbReference>
<accession>A7I966</accession>
<evidence type="ECO:0000256" key="7">
    <source>
        <dbReference type="ARBA" id="ARBA00023136"/>
    </source>
</evidence>
<comment type="subcellular location">
    <subcellularLocation>
        <location evidence="1">Cell inner membrane</location>
        <topology evidence="1">Multi-pass membrane protein</topology>
    </subcellularLocation>
</comment>
<dbReference type="PANTHER" id="PTHR30413:SF8">
    <property type="entry name" value="TRANSPORT PERMEASE PROTEIN"/>
    <property type="match status" value="1"/>
</dbReference>
<keyword evidence="6 8" id="KW-1133">Transmembrane helix</keyword>
<sequence length="282" mass="31643">MTETSPAPEVTLPTLVIRPPRKWVPVDLKELWAYRELIAAFTMRDVKLRYKQTGLGIAWAVLQPLLTMIIFTVVFGGLAHLPSDGVPYPLFVLAALLPWMLFAEGLTRSTTTMVTNSSIMTKVYFPRLIMPLSSILSPLVDFGVSFIILIAMMVYYGFVPTFNIVFLPLFVLLALATSLGVGLWLSALNVRYRDFQYTVPFLIQIWMFASPVVYASSLVPESLRVWYGLNPMAGVIEGFRWALLGSGTPSAMILVSVGMVILLLVSGMFYFRRMEQYYADIV</sequence>
<dbReference type="EMBL" id="CP000780">
    <property type="protein sequence ID" value="ABS56277.1"/>
    <property type="molecule type" value="Genomic_DNA"/>
</dbReference>
<name>A7I966_METB6</name>
<dbReference type="PANTHER" id="PTHR30413">
    <property type="entry name" value="INNER MEMBRANE TRANSPORT PERMEASE"/>
    <property type="match status" value="1"/>
</dbReference>
<proteinExistence type="predicted"/>
<feature type="transmembrane region" description="Helical" evidence="8">
    <location>
        <begin position="128"/>
        <end position="158"/>
    </location>
</feature>
<dbReference type="AlphaFoldDB" id="A7I966"/>
<evidence type="ECO:0000256" key="1">
    <source>
        <dbReference type="ARBA" id="ARBA00004429"/>
    </source>
</evidence>
<evidence type="ECO:0000256" key="4">
    <source>
        <dbReference type="ARBA" id="ARBA00022519"/>
    </source>
</evidence>
<feature type="transmembrane region" description="Helical" evidence="8">
    <location>
        <begin position="197"/>
        <end position="219"/>
    </location>
</feature>
<dbReference type="KEGG" id="mbn:Mboo_1761"/>
<gene>
    <name evidence="10" type="ordered locus">Mboo_1761</name>
</gene>
<evidence type="ECO:0000256" key="5">
    <source>
        <dbReference type="ARBA" id="ARBA00022692"/>
    </source>
</evidence>
<feature type="transmembrane region" description="Helical" evidence="8">
    <location>
        <begin position="57"/>
        <end position="80"/>
    </location>
</feature>
<protein>
    <submittedName>
        <fullName evidence="10">ABC-2 type transporter</fullName>
    </submittedName>
</protein>
<keyword evidence="5 8" id="KW-0812">Transmembrane</keyword>
<dbReference type="OrthoDB" id="74139at2157"/>